<dbReference type="AlphaFoldDB" id="A0A9P6KUP6"/>
<name>A0A9P6KUP6_9PLEO</name>
<evidence type="ECO:0000313" key="2">
    <source>
        <dbReference type="EMBL" id="KAF9739540.1"/>
    </source>
</evidence>
<accession>A0A9P6KUP6</accession>
<comment type="caution">
    <text evidence="2">The sequence shown here is derived from an EMBL/GenBank/DDBJ whole genome shotgun (WGS) entry which is preliminary data.</text>
</comment>
<keyword evidence="3" id="KW-1185">Reference proteome</keyword>
<feature type="region of interest" description="Disordered" evidence="1">
    <location>
        <begin position="344"/>
        <end position="370"/>
    </location>
</feature>
<organism evidence="2 3">
    <name type="scientific">Paraphaeosphaeria minitans</name>
    <dbReference type="NCBI Taxonomy" id="565426"/>
    <lineage>
        <taxon>Eukaryota</taxon>
        <taxon>Fungi</taxon>
        <taxon>Dikarya</taxon>
        <taxon>Ascomycota</taxon>
        <taxon>Pezizomycotina</taxon>
        <taxon>Dothideomycetes</taxon>
        <taxon>Pleosporomycetidae</taxon>
        <taxon>Pleosporales</taxon>
        <taxon>Massarineae</taxon>
        <taxon>Didymosphaeriaceae</taxon>
        <taxon>Paraphaeosphaeria</taxon>
    </lineage>
</organism>
<proteinExistence type="predicted"/>
<gene>
    <name evidence="2" type="ORF">PMIN01_02174</name>
</gene>
<dbReference type="EMBL" id="WJXW01000002">
    <property type="protein sequence ID" value="KAF9739540.1"/>
    <property type="molecule type" value="Genomic_DNA"/>
</dbReference>
<reference evidence="2" key="1">
    <citation type="journal article" date="2020" name="Mol. Plant Microbe Interact.">
        <title>Genome Sequence of the Biocontrol Agent Coniothyrium minitans strain Conio (IMI 134523).</title>
        <authorList>
            <person name="Patel D."/>
            <person name="Shittu T.A."/>
            <person name="Baroncelli R."/>
            <person name="Muthumeenakshi S."/>
            <person name="Osborne T.H."/>
            <person name="Janganan T.K."/>
            <person name="Sreenivasaprasad S."/>
        </authorList>
    </citation>
    <scope>NUCLEOTIDE SEQUENCE</scope>
    <source>
        <strain evidence="2">Conio</strain>
    </source>
</reference>
<evidence type="ECO:0000256" key="1">
    <source>
        <dbReference type="SAM" id="MobiDB-lite"/>
    </source>
</evidence>
<dbReference type="OrthoDB" id="3801063at2759"/>
<feature type="compositionally biased region" description="Basic and acidic residues" evidence="1">
    <location>
        <begin position="344"/>
        <end position="356"/>
    </location>
</feature>
<feature type="region of interest" description="Disordered" evidence="1">
    <location>
        <begin position="126"/>
        <end position="146"/>
    </location>
</feature>
<feature type="compositionally biased region" description="Polar residues" evidence="1">
    <location>
        <begin position="126"/>
        <end position="140"/>
    </location>
</feature>
<evidence type="ECO:0000313" key="3">
    <source>
        <dbReference type="Proteomes" id="UP000756921"/>
    </source>
</evidence>
<protein>
    <submittedName>
        <fullName evidence="2">Uncharacterized protein</fullName>
    </submittedName>
</protein>
<dbReference type="Proteomes" id="UP000756921">
    <property type="component" value="Unassembled WGS sequence"/>
</dbReference>
<sequence length="446" mass="50444">MIEGQSIYAQHGYNGMNREPTSRTGIEQDAVDEHSHLGSMTAGISLRSCTPSSYNSQMPIFERTAKVSPVPTRALAHKASPKQGKVITTEQHWTPPDHYLRPNPYISGGFGSSPCSNLSLQKFASHQSSNPETLTPSASNLHLGFDDQKPSHGVGFATSMTYGQVPTCTPQEGQSAHPKIWEATSAQPLSQWQHARDYRRKVYEPPYLDPHTDDSIAYVEINAELWVEQLIISMNNTKDTKDTATSHHRRLFSSESIDPLLIESCSREIFTALMDRCKNGFRGPPAFNKALKASHQLEPDRTATCEGRIRNVVKVLSWNKRACKDVLYEDWKIKLLVNHPLSYDKEKDSQKGSNDQRRRRQLAAQEKMEKTEEELRAYRETHLQILGDSTSDAQYNNNGFSWEKTTPHDWLLHNPDRSLRLEEFGSTTGKRPHEETGEVSAKRQCV</sequence>
<feature type="region of interest" description="Disordered" evidence="1">
    <location>
        <begin position="424"/>
        <end position="446"/>
    </location>
</feature>